<evidence type="ECO:0000313" key="1">
    <source>
        <dbReference type="EMBL" id="OTQ53436.1"/>
    </source>
</evidence>
<organism evidence="1 2">
    <name type="scientific">Gilliamella apis</name>
    <dbReference type="NCBI Taxonomy" id="1970738"/>
    <lineage>
        <taxon>Bacteria</taxon>
        <taxon>Pseudomonadati</taxon>
        <taxon>Pseudomonadota</taxon>
        <taxon>Gammaproteobacteria</taxon>
        <taxon>Orbales</taxon>
        <taxon>Orbaceae</taxon>
        <taxon>Gilliamella</taxon>
    </lineage>
</organism>
<evidence type="ECO:0000313" key="2">
    <source>
        <dbReference type="Proteomes" id="UP000194968"/>
    </source>
</evidence>
<dbReference type="RefSeq" id="WP_086319902.1">
    <property type="nucleotide sequence ID" value="NZ_NASD01000007.1"/>
</dbReference>
<gene>
    <name evidence="1" type="ORF">B6D06_00915</name>
</gene>
<proteinExistence type="predicted"/>
<dbReference type="OrthoDB" id="6717961at2"/>
<comment type="caution">
    <text evidence="1">The sequence shown here is derived from an EMBL/GenBank/DDBJ whole genome shotgun (WGS) entry which is preliminary data.</text>
</comment>
<sequence length="559" mass="62368">MPNANFYRTRPSKVNLPEAEAGRAVNQCTKSSVVVEFRPLNNWDGEFGFDWLRVTEAEARDIEQSYIRNADNPTAAFKPNDVTFGLVESGYATPTTDLDADPAQAQIKTEYAVHPISDKGRNSKSRHLTYYVPYLNLYPQTGLAPLQALAAGLTEYAATEPRPCEAKLRMIVDIKGQSPESIEIEFNNKDFAITLNIANAETEIDGDTSSLKIPVPKNYTPTPDTAATSRKLVAGASELIVTIRCLRSLTSDKEINVYAYHEQDDTAANKDAKDDLKKNNALHNKANPGTPNDPTTVILTERKLAGQLKVLQNDAPKQKELNVILIKVKTEVNVGTRQTGSYNPAELKKFSDVLHQALVHPRIITQLNNSDIILDLTSDNNFKKNLPNAARPRGLNNGYYVLPIGNINKNEVGFGDYIYNQFINTEINTGGTITKPYKNLTRANGYFLVFIFKDKGNGDGKLFGNVLKDRTGNFVKNVVLYQIHAGDTATIPHEGLHGLTLRHTHRDEHPLKYPNCRYIFPNSLFYGADLATSNIMGYNTNAEAYSTWRWQWEKIQANV</sequence>
<protein>
    <submittedName>
        <fullName evidence="1">Uncharacterized protein</fullName>
    </submittedName>
</protein>
<dbReference type="Proteomes" id="UP000194968">
    <property type="component" value="Unassembled WGS sequence"/>
</dbReference>
<dbReference type="AlphaFoldDB" id="A0A242NX35"/>
<name>A0A242NX35_9GAMM</name>
<reference evidence="1 2" key="1">
    <citation type="submission" date="2017-03" db="EMBL/GenBank/DDBJ databases">
        <title>Comparative genomics of honeybee gut symbionts reveal geographically distinct and subgroup specific antibiotic resistance.</title>
        <authorList>
            <person name="Ludvigsen J."/>
            <person name="Porcellato D."/>
            <person name="Labee-Lund T.M."/>
            <person name="Amdam G.V."/>
            <person name="Rudi K."/>
        </authorList>
    </citation>
    <scope>NUCLEOTIDE SEQUENCE [LARGE SCALE GENOMIC DNA]</scope>
    <source>
        <strain evidence="1 2">A-4-12</strain>
    </source>
</reference>
<accession>A0A242NX35</accession>
<dbReference type="EMBL" id="NASK01000059">
    <property type="protein sequence ID" value="OTQ53436.1"/>
    <property type="molecule type" value="Genomic_DNA"/>
</dbReference>